<keyword evidence="7" id="KW-0520">NAD</keyword>
<comment type="cofactor">
    <cofactor evidence="8">
        <name>[2Fe-2S] cluster</name>
        <dbReference type="ChEBI" id="CHEBI:190135"/>
    </cofactor>
</comment>
<dbReference type="InterPro" id="IPR041921">
    <property type="entry name" value="NuoE_N"/>
</dbReference>
<gene>
    <name evidence="9" type="ORF">HTEP1355_LOCUS18140</name>
</gene>
<evidence type="ECO:0000256" key="8">
    <source>
        <dbReference type="ARBA" id="ARBA00034078"/>
    </source>
</evidence>
<evidence type="ECO:0000256" key="4">
    <source>
        <dbReference type="ARBA" id="ARBA00022967"/>
    </source>
</evidence>
<dbReference type="PANTHER" id="PTHR10371">
    <property type="entry name" value="NADH DEHYDROGENASE UBIQUINONE FLAVOPROTEIN 2, MITOCHONDRIAL"/>
    <property type="match status" value="1"/>
</dbReference>
<dbReference type="GO" id="GO:0003954">
    <property type="term" value="F:NADH dehydrogenase activity"/>
    <property type="evidence" value="ECO:0007669"/>
    <property type="project" value="TreeGrafter"/>
</dbReference>
<sequence length="276" mass="30282">MAFRGARTLALGLRTAIPRVAGAAVRPGMASLARTSVAGQQRFLHTSRPALATLGVHKDTDYNNLDTDWEFTPESYKEIEVVLAKYPPNYKRSAVMPLLFIAQKQTEKMPEHKATGWVPLAAMNKIATVLDMPPMRVYEVASFYTMYNRQPIGKHNIQVCTTSPCMVCDAYGIVDAIKAHLKIEVGETTPDGLFHLMEAECLGCCVNAPMMQIAGPITHDGYYEDLTPESAIQIIEDLRAGKEPKKGSQIGRTTSMGLKKTALVDAPKAPECRADI</sequence>
<keyword evidence="6" id="KW-0411">Iron-sulfur</keyword>
<dbReference type="InterPro" id="IPR042128">
    <property type="entry name" value="NuoE_dom"/>
</dbReference>
<protein>
    <recommendedName>
        <fullName evidence="10">NADH dehydrogenase [ubiquinone] flavoprotein 2, mitochondrial</fullName>
    </recommendedName>
</protein>
<dbReference type="PANTHER" id="PTHR10371:SF3">
    <property type="entry name" value="NADH DEHYDROGENASE [UBIQUINONE] FLAVOPROTEIN 2, MITOCHONDRIAL"/>
    <property type="match status" value="1"/>
</dbReference>
<comment type="similarity">
    <text evidence="1">Belongs to the complex I 24 kDa subunit family.</text>
</comment>
<name>A0A7S0W6B2_9CRYP</name>
<dbReference type="FunFam" id="3.40.30.10:FF:000022">
    <property type="entry name" value="NADH dehydrogenase flavoprotein 2, mitochondrial"/>
    <property type="match status" value="1"/>
</dbReference>
<proteinExistence type="inferred from homology"/>
<evidence type="ECO:0000256" key="5">
    <source>
        <dbReference type="ARBA" id="ARBA00023004"/>
    </source>
</evidence>
<dbReference type="AlphaFoldDB" id="A0A7S0W6B2"/>
<dbReference type="Gene3D" id="3.40.30.10">
    <property type="entry name" value="Glutaredoxin"/>
    <property type="match status" value="1"/>
</dbReference>
<dbReference type="CDD" id="cd03064">
    <property type="entry name" value="TRX_Fd_NuoE"/>
    <property type="match status" value="1"/>
</dbReference>
<dbReference type="Gene3D" id="1.10.10.1590">
    <property type="entry name" value="NADH-quinone oxidoreductase subunit E"/>
    <property type="match status" value="1"/>
</dbReference>
<dbReference type="GO" id="GO:0008137">
    <property type="term" value="F:NADH dehydrogenase (ubiquinone) activity"/>
    <property type="evidence" value="ECO:0007669"/>
    <property type="project" value="UniProtKB-ARBA"/>
</dbReference>
<dbReference type="GO" id="GO:0006120">
    <property type="term" value="P:mitochondrial electron transport, NADH to ubiquinone"/>
    <property type="evidence" value="ECO:0007669"/>
    <property type="project" value="UniProtKB-ARBA"/>
</dbReference>
<dbReference type="InterPro" id="IPR002023">
    <property type="entry name" value="NuoE-like"/>
</dbReference>
<dbReference type="Pfam" id="PF01257">
    <property type="entry name" value="2Fe-2S_thioredx"/>
    <property type="match status" value="1"/>
</dbReference>
<keyword evidence="2" id="KW-0001">2Fe-2S</keyword>
<dbReference type="GO" id="GO:1902494">
    <property type="term" value="C:catalytic complex"/>
    <property type="evidence" value="ECO:0007669"/>
    <property type="project" value="UniProtKB-ARBA"/>
</dbReference>
<evidence type="ECO:0000256" key="3">
    <source>
        <dbReference type="ARBA" id="ARBA00022723"/>
    </source>
</evidence>
<dbReference type="GO" id="GO:0005743">
    <property type="term" value="C:mitochondrial inner membrane"/>
    <property type="evidence" value="ECO:0007669"/>
    <property type="project" value="UniProtKB-ARBA"/>
</dbReference>
<evidence type="ECO:0000313" key="9">
    <source>
        <dbReference type="EMBL" id="CAD8804462.1"/>
    </source>
</evidence>
<keyword evidence="5" id="KW-0408">Iron</keyword>
<evidence type="ECO:0000256" key="2">
    <source>
        <dbReference type="ARBA" id="ARBA00022714"/>
    </source>
</evidence>
<dbReference type="GO" id="GO:0051537">
    <property type="term" value="F:2 iron, 2 sulfur cluster binding"/>
    <property type="evidence" value="ECO:0007669"/>
    <property type="project" value="UniProtKB-KW"/>
</dbReference>
<dbReference type="NCBIfam" id="TIGR01958">
    <property type="entry name" value="nuoE_fam"/>
    <property type="match status" value="1"/>
</dbReference>
<evidence type="ECO:0000256" key="7">
    <source>
        <dbReference type="ARBA" id="ARBA00023027"/>
    </source>
</evidence>
<evidence type="ECO:0000256" key="1">
    <source>
        <dbReference type="ARBA" id="ARBA00010643"/>
    </source>
</evidence>
<evidence type="ECO:0008006" key="10">
    <source>
        <dbReference type="Google" id="ProtNLM"/>
    </source>
</evidence>
<organism evidence="9">
    <name type="scientific">Hemiselmis tepida</name>
    <dbReference type="NCBI Taxonomy" id="464990"/>
    <lineage>
        <taxon>Eukaryota</taxon>
        <taxon>Cryptophyceae</taxon>
        <taxon>Cryptomonadales</taxon>
        <taxon>Hemiselmidaceae</taxon>
        <taxon>Hemiselmis</taxon>
    </lineage>
</organism>
<reference evidence="9" key="1">
    <citation type="submission" date="2021-01" db="EMBL/GenBank/DDBJ databases">
        <authorList>
            <person name="Corre E."/>
            <person name="Pelletier E."/>
            <person name="Niang G."/>
            <person name="Scheremetjew M."/>
            <person name="Finn R."/>
            <person name="Kale V."/>
            <person name="Holt S."/>
            <person name="Cochrane G."/>
            <person name="Meng A."/>
            <person name="Brown T."/>
            <person name="Cohen L."/>
        </authorList>
    </citation>
    <scope>NUCLEOTIDE SEQUENCE</scope>
    <source>
        <strain evidence="9">CCMP443</strain>
    </source>
</reference>
<dbReference type="EMBL" id="HBFN01031301">
    <property type="protein sequence ID" value="CAD8804462.1"/>
    <property type="molecule type" value="Transcribed_RNA"/>
</dbReference>
<dbReference type="GO" id="GO:0098796">
    <property type="term" value="C:membrane protein complex"/>
    <property type="evidence" value="ECO:0007669"/>
    <property type="project" value="UniProtKB-ARBA"/>
</dbReference>
<evidence type="ECO:0000256" key="6">
    <source>
        <dbReference type="ARBA" id="ARBA00023014"/>
    </source>
</evidence>
<keyword evidence="4" id="KW-1278">Translocase</keyword>
<keyword evidence="3" id="KW-0479">Metal-binding</keyword>
<dbReference type="GO" id="GO:0046872">
    <property type="term" value="F:metal ion binding"/>
    <property type="evidence" value="ECO:0007669"/>
    <property type="project" value="UniProtKB-KW"/>
</dbReference>
<dbReference type="SUPFAM" id="SSF52833">
    <property type="entry name" value="Thioredoxin-like"/>
    <property type="match status" value="1"/>
</dbReference>
<accession>A0A7S0W6B2</accession>
<dbReference type="InterPro" id="IPR036249">
    <property type="entry name" value="Thioredoxin-like_sf"/>
</dbReference>
<dbReference type="FunFam" id="1.10.10.1590:FF:000001">
    <property type="entry name" value="NADH-quinone oxidoreductase subunit E"/>
    <property type="match status" value="1"/>
</dbReference>